<evidence type="ECO:0000256" key="14">
    <source>
        <dbReference type="ARBA" id="ARBA00031577"/>
    </source>
</evidence>
<evidence type="ECO:0000256" key="5">
    <source>
        <dbReference type="ARBA" id="ARBA00022714"/>
    </source>
</evidence>
<dbReference type="InterPro" id="IPR010228">
    <property type="entry name" value="NADH_UbQ_OxRdtase_Gsu"/>
</dbReference>
<gene>
    <name evidence="22" type="primary">nuoG</name>
    <name evidence="22" type="ORF">JYP50_03525</name>
</gene>
<evidence type="ECO:0000256" key="17">
    <source>
        <dbReference type="ARBA" id="ARBA00047712"/>
    </source>
</evidence>
<dbReference type="RefSeq" id="WP_206559084.1">
    <property type="nucleotide sequence ID" value="NZ_JAFKCZ010000002.1"/>
</dbReference>
<proteinExistence type="inferred from homology"/>
<evidence type="ECO:0000259" key="21">
    <source>
        <dbReference type="PROSITE" id="PS51839"/>
    </source>
</evidence>
<dbReference type="Gene3D" id="3.40.50.740">
    <property type="match status" value="1"/>
</dbReference>
<dbReference type="CDD" id="cd00207">
    <property type="entry name" value="fer2"/>
    <property type="match status" value="1"/>
</dbReference>
<dbReference type="PROSITE" id="PS51669">
    <property type="entry name" value="4FE4S_MOW_BIS_MGD"/>
    <property type="match status" value="1"/>
</dbReference>
<dbReference type="Pfam" id="PF13510">
    <property type="entry name" value="Fer2_4"/>
    <property type="match status" value="1"/>
</dbReference>
<dbReference type="Gene3D" id="3.10.20.740">
    <property type="match status" value="1"/>
</dbReference>
<evidence type="ECO:0000259" key="19">
    <source>
        <dbReference type="PROSITE" id="PS51085"/>
    </source>
</evidence>
<comment type="similarity">
    <text evidence="2 18">Belongs to the complex I 75 kDa subunit family.</text>
</comment>
<feature type="domain" description="4Fe-4S His(Cys)3-ligated-type" evidence="21">
    <location>
        <begin position="85"/>
        <end position="124"/>
    </location>
</feature>
<dbReference type="InterPro" id="IPR019574">
    <property type="entry name" value="NADH_UbQ_OxRdtase_Gsu_4Fe4S-bd"/>
</dbReference>
<dbReference type="GO" id="GO:0046872">
    <property type="term" value="F:metal ion binding"/>
    <property type="evidence" value="ECO:0007669"/>
    <property type="project" value="UniProtKB-KW"/>
</dbReference>
<keyword evidence="10" id="KW-0411">Iron-sulfur</keyword>
<dbReference type="GO" id="GO:0008137">
    <property type="term" value="F:NADH dehydrogenase (ubiquinone) activity"/>
    <property type="evidence" value="ECO:0007669"/>
    <property type="project" value="InterPro"/>
</dbReference>
<comment type="cofactor">
    <cofactor evidence="16">
        <name>[2Fe-2S] cluster</name>
        <dbReference type="ChEBI" id="CHEBI:190135"/>
    </cofactor>
</comment>
<dbReference type="GO" id="GO:0051539">
    <property type="term" value="F:4 iron, 4 sulfur cluster binding"/>
    <property type="evidence" value="ECO:0007669"/>
    <property type="project" value="UniProtKB-KW"/>
</dbReference>
<keyword evidence="4" id="KW-0004">4Fe-4S</keyword>
<dbReference type="SMART" id="SM00926">
    <property type="entry name" value="Molybdop_Fe4S4"/>
    <property type="match status" value="1"/>
</dbReference>
<comment type="caution">
    <text evidence="22">The sequence shown here is derived from an EMBL/GenBank/DDBJ whole genome shotgun (WGS) entry which is preliminary data.</text>
</comment>
<dbReference type="InterPro" id="IPR001041">
    <property type="entry name" value="2Fe-2S_ferredoxin-type"/>
</dbReference>
<dbReference type="InterPro" id="IPR006656">
    <property type="entry name" value="Mopterin_OxRdtase"/>
</dbReference>
<dbReference type="InterPro" id="IPR050123">
    <property type="entry name" value="Prok_molybdopt-oxidoreductase"/>
</dbReference>
<dbReference type="PROSITE" id="PS00643">
    <property type="entry name" value="COMPLEX1_75K_3"/>
    <property type="match status" value="1"/>
</dbReference>
<dbReference type="GO" id="GO:0051537">
    <property type="term" value="F:2 iron, 2 sulfur cluster binding"/>
    <property type="evidence" value="ECO:0007669"/>
    <property type="project" value="UniProtKB-KW"/>
</dbReference>
<dbReference type="InterPro" id="IPR036010">
    <property type="entry name" value="2Fe-2S_ferredoxin-like_sf"/>
</dbReference>
<comment type="subunit">
    <text evidence="13">Composed of 13 different subunits. Subunits NuoCD, E, F, and G constitute the peripheral sector of the complex.</text>
</comment>
<evidence type="ECO:0000256" key="15">
    <source>
        <dbReference type="ARBA" id="ARBA00032783"/>
    </source>
</evidence>
<keyword evidence="23" id="KW-1185">Reference proteome</keyword>
<dbReference type="PROSITE" id="PS51839">
    <property type="entry name" value="4FE4S_HC3"/>
    <property type="match status" value="1"/>
</dbReference>
<dbReference type="InterPro" id="IPR009010">
    <property type="entry name" value="Asp_de-COase-like_dom_sf"/>
</dbReference>
<dbReference type="GO" id="GO:0042773">
    <property type="term" value="P:ATP synthesis coupled electron transport"/>
    <property type="evidence" value="ECO:0007669"/>
    <property type="project" value="InterPro"/>
</dbReference>
<dbReference type="GO" id="GO:0016020">
    <property type="term" value="C:membrane"/>
    <property type="evidence" value="ECO:0007669"/>
    <property type="project" value="InterPro"/>
</dbReference>
<dbReference type="PROSITE" id="PS51085">
    <property type="entry name" value="2FE2S_FER_2"/>
    <property type="match status" value="1"/>
</dbReference>
<dbReference type="EMBL" id="JAFKCZ010000002">
    <property type="protein sequence ID" value="MBN7795647.1"/>
    <property type="molecule type" value="Genomic_DNA"/>
</dbReference>
<evidence type="ECO:0000256" key="16">
    <source>
        <dbReference type="ARBA" id="ARBA00034078"/>
    </source>
</evidence>
<dbReference type="Proteomes" id="UP000664303">
    <property type="component" value="Unassembled WGS sequence"/>
</dbReference>
<dbReference type="Gene3D" id="3.30.200.210">
    <property type="match status" value="1"/>
</dbReference>
<keyword evidence="5" id="KW-0001">2Fe-2S</keyword>
<comment type="cofactor">
    <cofactor evidence="1">
        <name>[4Fe-4S] cluster</name>
        <dbReference type="ChEBI" id="CHEBI:49883"/>
    </cofactor>
</comment>
<dbReference type="GO" id="GO:0048038">
    <property type="term" value="F:quinone binding"/>
    <property type="evidence" value="ECO:0007669"/>
    <property type="project" value="UniProtKB-KW"/>
</dbReference>
<dbReference type="AlphaFoldDB" id="A0A939IL65"/>
<evidence type="ECO:0000256" key="12">
    <source>
        <dbReference type="ARBA" id="ARBA00023075"/>
    </source>
</evidence>
<evidence type="ECO:0000313" key="23">
    <source>
        <dbReference type="Proteomes" id="UP000664303"/>
    </source>
</evidence>
<evidence type="ECO:0000256" key="4">
    <source>
        <dbReference type="ARBA" id="ARBA00022485"/>
    </source>
</evidence>
<dbReference type="Pfam" id="PF22117">
    <property type="entry name" value="Fer4_Nqo3"/>
    <property type="match status" value="1"/>
</dbReference>
<keyword evidence="8" id="KW-1278">Translocase</keyword>
<name>A0A939IL65_9GAMM</name>
<comment type="catalytic activity">
    <reaction evidence="17">
        <text>a quinone + NADH + 5 H(+)(in) = a quinol + NAD(+) + 4 H(+)(out)</text>
        <dbReference type="Rhea" id="RHEA:57888"/>
        <dbReference type="ChEBI" id="CHEBI:15378"/>
        <dbReference type="ChEBI" id="CHEBI:24646"/>
        <dbReference type="ChEBI" id="CHEBI:57540"/>
        <dbReference type="ChEBI" id="CHEBI:57945"/>
        <dbReference type="ChEBI" id="CHEBI:132124"/>
    </reaction>
</comment>
<feature type="domain" description="4Fe-4S Mo/W bis-MGD-type" evidence="20">
    <location>
        <begin position="223"/>
        <end position="279"/>
    </location>
</feature>
<evidence type="ECO:0000313" key="22">
    <source>
        <dbReference type="EMBL" id="MBN7795647.1"/>
    </source>
</evidence>
<evidence type="ECO:0000256" key="9">
    <source>
        <dbReference type="ARBA" id="ARBA00023004"/>
    </source>
</evidence>
<dbReference type="GO" id="GO:0003954">
    <property type="term" value="F:NADH dehydrogenase activity"/>
    <property type="evidence" value="ECO:0007669"/>
    <property type="project" value="TreeGrafter"/>
</dbReference>
<evidence type="ECO:0000256" key="18">
    <source>
        <dbReference type="RuleBase" id="RU004523"/>
    </source>
</evidence>
<dbReference type="Pfam" id="PF00384">
    <property type="entry name" value="Molybdopterin"/>
    <property type="match status" value="1"/>
</dbReference>
<keyword evidence="9" id="KW-0408">Iron</keyword>
<evidence type="ECO:0000256" key="6">
    <source>
        <dbReference type="ARBA" id="ARBA00022719"/>
    </source>
</evidence>
<dbReference type="CDD" id="cd02788">
    <property type="entry name" value="MopB_CT_NDH-1_NuoG2-N7"/>
    <property type="match status" value="1"/>
</dbReference>
<dbReference type="NCBIfam" id="TIGR01973">
    <property type="entry name" value="NuoG"/>
    <property type="match status" value="1"/>
</dbReference>
<dbReference type="InterPro" id="IPR054351">
    <property type="entry name" value="NADH_UbQ_OxRdtase_ferredoxin"/>
</dbReference>
<keyword evidence="7" id="KW-0479">Metal-binding</keyword>
<evidence type="ECO:0000256" key="11">
    <source>
        <dbReference type="ARBA" id="ARBA00023027"/>
    </source>
</evidence>
<dbReference type="SUPFAM" id="SSF53706">
    <property type="entry name" value="Formate dehydrogenase/DMSO reductase, domains 1-3"/>
    <property type="match status" value="1"/>
</dbReference>
<dbReference type="PANTHER" id="PTHR43105">
    <property type="entry name" value="RESPIRATORY NITRATE REDUCTASE"/>
    <property type="match status" value="1"/>
</dbReference>
<organism evidence="22 23">
    <name type="scientific">Parahaliea mediterranea</name>
    <dbReference type="NCBI Taxonomy" id="651086"/>
    <lineage>
        <taxon>Bacteria</taxon>
        <taxon>Pseudomonadati</taxon>
        <taxon>Pseudomonadota</taxon>
        <taxon>Gammaproteobacteria</taxon>
        <taxon>Cellvibrionales</taxon>
        <taxon>Halieaceae</taxon>
        <taxon>Parahaliea</taxon>
    </lineage>
</organism>
<keyword evidence="22" id="KW-0560">Oxidoreductase</keyword>
<dbReference type="InterPro" id="IPR006963">
    <property type="entry name" value="Mopterin_OxRdtase_4Fe-4S_dom"/>
</dbReference>
<dbReference type="SMART" id="SM00929">
    <property type="entry name" value="NADH-G_4Fe-4S_3"/>
    <property type="match status" value="1"/>
</dbReference>
<reference evidence="22" key="1">
    <citation type="submission" date="2021-02" db="EMBL/GenBank/DDBJ databases">
        <title>PHA producing bacteria isolated from coastal sediment in Guangdong, Shenzhen.</title>
        <authorList>
            <person name="Zheng W."/>
            <person name="Yu S."/>
            <person name="Huang Y."/>
        </authorList>
    </citation>
    <scope>NUCLEOTIDE SEQUENCE</scope>
    <source>
        <strain evidence="22">TN14-10</strain>
    </source>
</reference>
<keyword evidence="12" id="KW-0830">Ubiquinone</keyword>
<accession>A0A939IL65</accession>
<evidence type="ECO:0000256" key="13">
    <source>
        <dbReference type="ARBA" id="ARBA00026021"/>
    </source>
</evidence>
<evidence type="ECO:0000256" key="7">
    <source>
        <dbReference type="ARBA" id="ARBA00022723"/>
    </source>
</evidence>
<sequence>MNIRIDGVEYPATKDRNLLETCLGLGLNLPYFCWHPAMGSVGACRQCAVLQYPDEEAEQAGRGKLVMACMTPVSDGARFSLETAQARRFRQGIIESLMINHPHDCPVCAEGGECHLQDMTVMVGHRDRRYRGRKRTFRNQYLGPLVHHEMNRCITCYRCTRFYRDYAGGTDLAAQGCHDHIFFGRHEDGVLESEFAGNLVEVCPTGVFTDKHLVHDYTRKWDLQSAPSVCAGCAVGCNTLPGERYGRLKRVHNRFNAEINGYFLCDRGRFGATWVNDERRLDYPGLRGEDGRYNAIDHHGALQRIVSSVERGAVAAVGSPRASVEANFLLRLLAGPARFCPGFSAVEQPLVGEALALLRASRATVPDIATMETADAILVLGEDVSNTAPRIALALRQGVRNRAYAMAAGLKLQDWQDAAIRNLAQDQRCPLFIAATAATRLDPVAARSLRLATPEIARLGLRVADALAGDNSNDYSHDNSHDNPDDHSVHREAAAIADGLRDAKRLLVVSGTGSGDIAVMQAAARVAEAFRDTGREAMLSLVVPEANSLGQALLCEGNGSPDLDALAASAEAGEIDTLLVLENDLYRRAATDQVDRLLANCQRVIALDQLDNPTTSASHLAVPAASVIESEGTLVSLEGRAQRCFPVFPPHAERHPAWVWLLATLKELGREAVSDWHHFDDVTRGCAAAIPALAGIAAAAPDHRFRNHGVRVPRQPPRYSGRTAMRANVSVHEPKQPEDEESPLAFSMEGLNRDQPAALLSYVWAPGWNSNQGLHRFQADVGGPLKGGPAGIRLLRANGGATPLPRHATAAFAVEADEVLLVPRYRIFGSEALSAISPGIRELVRPACIELCAADAERLGLADGDGVQVGDNAAALPLRIDDAMAPGCAGYTAGYRETAGLAPNTRQRLRRVAHFSPPGPTVIGSDRGGRHG</sequence>
<dbReference type="SUPFAM" id="SSF54862">
    <property type="entry name" value="4Fe-4S ferredoxins"/>
    <property type="match status" value="1"/>
</dbReference>
<evidence type="ECO:0000259" key="20">
    <source>
        <dbReference type="PROSITE" id="PS51669"/>
    </source>
</evidence>
<evidence type="ECO:0000256" key="10">
    <source>
        <dbReference type="ARBA" id="ARBA00023014"/>
    </source>
</evidence>
<keyword evidence="6" id="KW-0874">Quinone</keyword>
<dbReference type="PANTHER" id="PTHR43105:SF10">
    <property type="entry name" value="NADH-QUINONE OXIDOREDUCTASE SUBUNIT G"/>
    <property type="match status" value="1"/>
</dbReference>
<dbReference type="SUPFAM" id="SSF50692">
    <property type="entry name" value="ADC-like"/>
    <property type="match status" value="1"/>
</dbReference>
<dbReference type="InterPro" id="IPR000283">
    <property type="entry name" value="NADH_UbQ_OxRdtase_75kDa_su_CS"/>
</dbReference>
<dbReference type="SUPFAM" id="SSF54292">
    <property type="entry name" value="2Fe-2S ferredoxin-like"/>
    <property type="match status" value="1"/>
</dbReference>
<protein>
    <recommendedName>
        <fullName evidence="3">NADH-quinone oxidoreductase subunit G</fullName>
    </recommendedName>
    <alternativeName>
        <fullName evidence="14">NADH dehydrogenase I subunit G</fullName>
    </alternativeName>
    <alternativeName>
        <fullName evidence="15">NDH-1 subunit G</fullName>
    </alternativeName>
</protein>
<evidence type="ECO:0000256" key="1">
    <source>
        <dbReference type="ARBA" id="ARBA00001966"/>
    </source>
</evidence>
<dbReference type="PROSITE" id="PS00641">
    <property type="entry name" value="COMPLEX1_75K_1"/>
    <property type="match status" value="1"/>
</dbReference>
<evidence type="ECO:0000256" key="3">
    <source>
        <dbReference type="ARBA" id="ARBA00019902"/>
    </source>
</evidence>
<keyword evidence="11" id="KW-0520">NAD</keyword>
<feature type="domain" description="2Fe-2S ferredoxin-type" evidence="19">
    <location>
        <begin position="1"/>
        <end position="87"/>
    </location>
</feature>
<evidence type="ECO:0000256" key="8">
    <source>
        <dbReference type="ARBA" id="ARBA00022967"/>
    </source>
</evidence>
<evidence type="ECO:0000256" key="2">
    <source>
        <dbReference type="ARBA" id="ARBA00005404"/>
    </source>
</evidence>
<dbReference type="Pfam" id="PF10588">
    <property type="entry name" value="NADH-G_4Fe-4S_3"/>
    <property type="match status" value="1"/>
</dbReference>
<dbReference type="Pfam" id="PF04879">
    <property type="entry name" value="Molybdop_Fe4S4"/>
    <property type="match status" value="1"/>
</dbReference>